<dbReference type="SUPFAM" id="SSF47413">
    <property type="entry name" value="lambda repressor-like DNA-binding domains"/>
    <property type="match status" value="1"/>
</dbReference>
<dbReference type="GO" id="GO:0003677">
    <property type="term" value="F:DNA binding"/>
    <property type="evidence" value="ECO:0007669"/>
    <property type="project" value="InterPro"/>
</dbReference>
<keyword evidence="3" id="KW-1185">Reference proteome</keyword>
<dbReference type="AlphaFoldDB" id="A0A165SH32"/>
<evidence type="ECO:0000259" key="1">
    <source>
        <dbReference type="PROSITE" id="PS50943"/>
    </source>
</evidence>
<dbReference type="InterPro" id="IPR001387">
    <property type="entry name" value="Cro/C1-type_HTH"/>
</dbReference>
<dbReference type="CDD" id="cd00093">
    <property type="entry name" value="HTH_XRE"/>
    <property type="match status" value="1"/>
</dbReference>
<dbReference type="Proteomes" id="UP000076128">
    <property type="component" value="Chromosome"/>
</dbReference>
<dbReference type="KEGG" id="daa:AKL17_0734"/>
<organism evidence="2 3">
    <name type="scientific">Frigidibacter mobilis</name>
    <dbReference type="NCBI Taxonomy" id="1335048"/>
    <lineage>
        <taxon>Bacteria</taxon>
        <taxon>Pseudomonadati</taxon>
        <taxon>Pseudomonadota</taxon>
        <taxon>Alphaproteobacteria</taxon>
        <taxon>Rhodobacterales</taxon>
        <taxon>Paracoccaceae</taxon>
        <taxon>Frigidibacter</taxon>
    </lineage>
</organism>
<evidence type="ECO:0000313" key="3">
    <source>
        <dbReference type="Proteomes" id="UP000076128"/>
    </source>
</evidence>
<dbReference type="EMBL" id="CP012661">
    <property type="protein sequence ID" value="AMY67993.1"/>
    <property type="molecule type" value="Genomic_DNA"/>
</dbReference>
<dbReference type="RefSeq" id="WP_066809798.1">
    <property type="nucleotide sequence ID" value="NZ_CP012661.1"/>
</dbReference>
<proteinExistence type="predicted"/>
<dbReference type="PROSITE" id="PS50943">
    <property type="entry name" value="HTH_CROC1"/>
    <property type="match status" value="1"/>
</dbReference>
<protein>
    <submittedName>
        <fullName evidence="2">XRE family transcriptional regulator</fullName>
    </submittedName>
</protein>
<reference evidence="2 3" key="1">
    <citation type="submission" date="2015-09" db="EMBL/GenBank/DDBJ databases">
        <title>Complete genome sequence of Defluviimonas alba cai42t isolated from an oilfield in Xinjiang.</title>
        <authorList>
            <person name="Geng S."/>
            <person name="Pan X."/>
            <person name="Wu X."/>
        </authorList>
    </citation>
    <scope>NUCLEOTIDE SEQUENCE [LARGE SCALE GENOMIC DNA]</scope>
    <source>
        <strain evidence="3">cai42</strain>
    </source>
</reference>
<dbReference type="OrthoDB" id="7365244at2"/>
<evidence type="ECO:0000313" key="2">
    <source>
        <dbReference type="EMBL" id="AMY67993.1"/>
    </source>
</evidence>
<dbReference type="Pfam" id="PF01381">
    <property type="entry name" value="HTH_3"/>
    <property type="match status" value="1"/>
</dbReference>
<sequence>MADSFLLNGEELREPLLYRGCGLDGIYLLNGYALEEHDGERHVSISDVDGLHLAIGRHLVTYRKGLSPKEIRFLRNTMGITQAEMAARLGNNSQSVARWEKGECEIPGTSEKLLRAVFLASLIRPEDLCALKDLLQSRLDALDNRDETQTLPAQFELFDKWEESQAA</sequence>
<name>A0A165SH32_9RHOB</name>
<dbReference type="Gene3D" id="1.10.260.40">
    <property type="entry name" value="lambda repressor-like DNA-binding domains"/>
    <property type="match status" value="1"/>
</dbReference>
<feature type="domain" description="HTH cro/C1-type" evidence="1">
    <location>
        <begin position="71"/>
        <end position="142"/>
    </location>
</feature>
<gene>
    <name evidence="2" type="ORF">AKL17_0734</name>
</gene>
<dbReference type="InterPro" id="IPR010982">
    <property type="entry name" value="Lambda_DNA-bd_dom_sf"/>
</dbReference>
<accession>A0A165SH32</accession>